<sequence>MAKSYSVVVGLNPALQKRFILGGNNPTLVPGNVHRASEGQTGIGGKGQDVAVTIGCLSNPGYSNVLLAQFLGKGPVGDLALSKVKESLHEANASESTVDYLTIRCEASLRTCTTIVAESSATELVEPSGEITDIEVSQLLDKVNKISKLGEVKGLCFMGSMPPGCKSNMYADIFKNIMGSGSDAIVLIDSVVGIKELFREMKLIENRRRGSNMMKINFGELCKLAKVPIKTEIMNTNADQLKEIVKSFFENFKDASEAIDFLAITNGCHDAFLVETSRHGDGVEIESIFQISVPSLSKVLHHSTKIFPIGAGDSVAGGTLAAWEYLNSSNNQANRLHPDIHRALSNKMKQIENVAAVAFAYGVACGSASCVQEENSVVSVADTLALFDEIDVRVVKSNCSD</sequence>
<dbReference type="SUPFAM" id="SSF53613">
    <property type="entry name" value="Ribokinase-like"/>
    <property type="match status" value="1"/>
</dbReference>
<comment type="caution">
    <text evidence="2">The sequence shown here is derived from an EMBL/GenBank/DDBJ whole genome shotgun (WGS) entry which is preliminary data.</text>
</comment>
<dbReference type="Proteomes" id="UP001054902">
    <property type="component" value="Unassembled WGS sequence"/>
</dbReference>
<proteinExistence type="predicted"/>
<keyword evidence="3" id="KW-1185">Reference proteome</keyword>
<dbReference type="EMBL" id="BLLK01000045">
    <property type="protein sequence ID" value="GFH51047.1"/>
    <property type="molecule type" value="Genomic_DNA"/>
</dbReference>
<evidence type="ECO:0000313" key="3">
    <source>
        <dbReference type="Proteomes" id="UP001054902"/>
    </source>
</evidence>
<feature type="domain" description="Carbohydrate kinase PfkB" evidence="1">
    <location>
        <begin position="30"/>
        <end position="323"/>
    </location>
</feature>
<dbReference type="Gene3D" id="3.40.1190.20">
    <property type="match status" value="1"/>
</dbReference>
<dbReference type="PANTHER" id="PTHR46566">
    <property type="entry name" value="1-PHOSPHOFRUCTOKINASE-RELATED"/>
    <property type="match status" value="1"/>
</dbReference>
<evidence type="ECO:0000259" key="1">
    <source>
        <dbReference type="Pfam" id="PF00294"/>
    </source>
</evidence>
<gene>
    <name evidence="2" type="ORF">CTEN210_07523</name>
</gene>
<accession>A0AAD3H572</accession>
<dbReference type="Pfam" id="PF00294">
    <property type="entry name" value="PfkB"/>
    <property type="match status" value="1"/>
</dbReference>
<dbReference type="InterPro" id="IPR029056">
    <property type="entry name" value="Ribokinase-like"/>
</dbReference>
<protein>
    <recommendedName>
        <fullName evidence="1">Carbohydrate kinase PfkB domain-containing protein</fullName>
    </recommendedName>
</protein>
<reference evidence="2 3" key="1">
    <citation type="journal article" date="2021" name="Sci. Rep.">
        <title>The genome of the diatom Chaetoceros tenuissimus carries an ancient integrated fragment of an extant virus.</title>
        <authorList>
            <person name="Hongo Y."/>
            <person name="Kimura K."/>
            <person name="Takaki Y."/>
            <person name="Yoshida Y."/>
            <person name="Baba S."/>
            <person name="Kobayashi G."/>
            <person name="Nagasaki K."/>
            <person name="Hano T."/>
            <person name="Tomaru Y."/>
        </authorList>
    </citation>
    <scope>NUCLEOTIDE SEQUENCE [LARGE SCALE GENOMIC DNA]</scope>
    <source>
        <strain evidence="2 3">NIES-3715</strain>
    </source>
</reference>
<dbReference type="InterPro" id="IPR011611">
    <property type="entry name" value="PfkB_dom"/>
</dbReference>
<name>A0AAD3H572_9STRA</name>
<dbReference type="AlphaFoldDB" id="A0AAD3H572"/>
<evidence type="ECO:0000313" key="2">
    <source>
        <dbReference type="EMBL" id="GFH51047.1"/>
    </source>
</evidence>
<organism evidence="2 3">
    <name type="scientific">Chaetoceros tenuissimus</name>
    <dbReference type="NCBI Taxonomy" id="426638"/>
    <lineage>
        <taxon>Eukaryota</taxon>
        <taxon>Sar</taxon>
        <taxon>Stramenopiles</taxon>
        <taxon>Ochrophyta</taxon>
        <taxon>Bacillariophyta</taxon>
        <taxon>Coscinodiscophyceae</taxon>
        <taxon>Chaetocerotophycidae</taxon>
        <taxon>Chaetocerotales</taxon>
        <taxon>Chaetocerotaceae</taxon>
        <taxon>Chaetoceros</taxon>
    </lineage>
</organism>
<dbReference type="PANTHER" id="PTHR46566:SF2">
    <property type="entry name" value="ATP-DEPENDENT 6-PHOSPHOFRUCTOKINASE ISOZYME 2"/>
    <property type="match status" value="1"/>
</dbReference>